<evidence type="ECO:0008006" key="4">
    <source>
        <dbReference type="Google" id="ProtNLM"/>
    </source>
</evidence>
<dbReference type="EMBL" id="LSRX01000196">
    <property type="protein sequence ID" value="OLQ05009.1"/>
    <property type="molecule type" value="Genomic_DNA"/>
</dbReference>
<dbReference type="Gene3D" id="2.60.120.920">
    <property type="match status" value="1"/>
</dbReference>
<dbReference type="AlphaFoldDB" id="A0A1Q9EC63"/>
<dbReference type="OrthoDB" id="431856at2759"/>
<dbReference type="SUPFAM" id="SSF49899">
    <property type="entry name" value="Concanavalin A-like lectins/glucanases"/>
    <property type="match status" value="1"/>
</dbReference>
<dbReference type="PANTHER" id="PTHR20951:SF2">
    <property type="entry name" value="SPRY DOMAIN-CONTAINING PROTEIN 7"/>
    <property type="match status" value="1"/>
</dbReference>
<dbReference type="Proteomes" id="UP000186817">
    <property type="component" value="Unassembled WGS sequence"/>
</dbReference>
<dbReference type="PANTHER" id="PTHR20951">
    <property type="entry name" value="C13ORF1 PROTEIN-RELATED"/>
    <property type="match status" value="1"/>
</dbReference>
<feature type="region of interest" description="Disordered" evidence="1">
    <location>
        <begin position="13"/>
        <end position="75"/>
    </location>
</feature>
<sequence>MWAPFYDLPRDFGCERSSASTPAPPPDEEAPPHADAPQKAPKQVPTSAAPPAPKASKAASSKAAPPALRPGAVGIGSHAPGLDVTGLRIRAGSGRCLASVPLVQDRAYWEVHVVEVSDGASLLAGVAPRGPDDHLQERLGATARSYGAELGAGCGLTLKSGDVISIAYDQAIFPVTVSTWHNGVLLQTPMARGLKGELFPALFLCEIVVDWALAEGHWKQPACKPQGFDAIMPSRGLIGGD</sequence>
<comment type="caution">
    <text evidence="2">The sequence shown here is derived from an EMBL/GenBank/DDBJ whole genome shotgun (WGS) entry which is preliminary data.</text>
</comment>
<dbReference type="InterPro" id="IPR013320">
    <property type="entry name" value="ConA-like_dom_sf"/>
</dbReference>
<proteinExistence type="predicted"/>
<evidence type="ECO:0000313" key="3">
    <source>
        <dbReference type="Proteomes" id="UP000186817"/>
    </source>
</evidence>
<name>A0A1Q9EC63_SYMMI</name>
<dbReference type="InterPro" id="IPR043136">
    <property type="entry name" value="B30.2/SPRY_sf"/>
</dbReference>
<dbReference type="InterPro" id="IPR035766">
    <property type="entry name" value="SPRYD7"/>
</dbReference>
<organism evidence="2 3">
    <name type="scientific">Symbiodinium microadriaticum</name>
    <name type="common">Dinoflagellate</name>
    <name type="synonym">Zooxanthella microadriatica</name>
    <dbReference type="NCBI Taxonomy" id="2951"/>
    <lineage>
        <taxon>Eukaryota</taxon>
        <taxon>Sar</taxon>
        <taxon>Alveolata</taxon>
        <taxon>Dinophyceae</taxon>
        <taxon>Suessiales</taxon>
        <taxon>Symbiodiniaceae</taxon>
        <taxon>Symbiodinium</taxon>
    </lineage>
</organism>
<accession>A0A1Q9EC63</accession>
<feature type="compositionally biased region" description="Low complexity" evidence="1">
    <location>
        <begin position="54"/>
        <end position="66"/>
    </location>
</feature>
<evidence type="ECO:0000313" key="2">
    <source>
        <dbReference type="EMBL" id="OLQ05009.1"/>
    </source>
</evidence>
<evidence type="ECO:0000256" key="1">
    <source>
        <dbReference type="SAM" id="MobiDB-lite"/>
    </source>
</evidence>
<gene>
    <name evidence="2" type="ORF">AK812_SmicGene11846</name>
</gene>
<reference evidence="2 3" key="1">
    <citation type="submission" date="2016-02" db="EMBL/GenBank/DDBJ databases">
        <title>Genome analysis of coral dinoflagellate symbionts highlights evolutionary adaptations to a symbiotic lifestyle.</title>
        <authorList>
            <person name="Aranda M."/>
            <person name="Li Y."/>
            <person name="Liew Y.J."/>
            <person name="Baumgarten S."/>
            <person name="Simakov O."/>
            <person name="Wilson M."/>
            <person name="Piel J."/>
            <person name="Ashoor H."/>
            <person name="Bougouffa S."/>
            <person name="Bajic V.B."/>
            <person name="Ryu T."/>
            <person name="Ravasi T."/>
            <person name="Bayer T."/>
            <person name="Micklem G."/>
            <person name="Kim H."/>
            <person name="Bhak J."/>
            <person name="Lajeunesse T.C."/>
            <person name="Voolstra C.R."/>
        </authorList>
    </citation>
    <scope>NUCLEOTIDE SEQUENCE [LARGE SCALE GENOMIC DNA]</scope>
    <source>
        <strain evidence="2 3">CCMP2467</strain>
    </source>
</reference>
<keyword evidence="3" id="KW-1185">Reference proteome</keyword>
<protein>
    <recommendedName>
        <fullName evidence="4">SPRY domain-containing protein</fullName>
    </recommendedName>
</protein>